<comment type="caution">
    <text evidence="1">The sequence shown here is derived from an EMBL/GenBank/DDBJ whole genome shotgun (WGS) entry which is preliminary data.</text>
</comment>
<dbReference type="EMBL" id="BMAW01029737">
    <property type="protein sequence ID" value="GFU13447.1"/>
    <property type="molecule type" value="Genomic_DNA"/>
</dbReference>
<gene>
    <name evidence="1" type="ORF">NPIL_457911</name>
</gene>
<protein>
    <submittedName>
        <fullName evidence="1">Uncharacterized protein</fullName>
    </submittedName>
</protein>
<keyword evidence="2" id="KW-1185">Reference proteome</keyword>
<sequence>GEKGLSTPSRQNARLQATLHKPDQSVISIAAATEPMGNAEHGQLEEETLLI</sequence>
<name>A0A8X6UFA2_NEPPI</name>
<feature type="non-terminal residue" evidence="1">
    <location>
        <position position="1"/>
    </location>
</feature>
<dbReference type="Proteomes" id="UP000887013">
    <property type="component" value="Unassembled WGS sequence"/>
</dbReference>
<evidence type="ECO:0000313" key="2">
    <source>
        <dbReference type="Proteomes" id="UP000887013"/>
    </source>
</evidence>
<accession>A0A8X6UFA2</accession>
<evidence type="ECO:0000313" key="1">
    <source>
        <dbReference type="EMBL" id="GFU13447.1"/>
    </source>
</evidence>
<dbReference type="AlphaFoldDB" id="A0A8X6UFA2"/>
<reference evidence="1" key="1">
    <citation type="submission" date="2020-08" db="EMBL/GenBank/DDBJ databases">
        <title>Multicomponent nature underlies the extraordinary mechanical properties of spider dragline silk.</title>
        <authorList>
            <person name="Kono N."/>
            <person name="Nakamura H."/>
            <person name="Mori M."/>
            <person name="Yoshida Y."/>
            <person name="Ohtoshi R."/>
            <person name="Malay A.D."/>
            <person name="Moran D.A.P."/>
            <person name="Tomita M."/>
            <person name="Numata K."/>
            <person name="Arakawa K."/>
        </authorList>
    </citation>
    <scope>NUCLEOTIDE SEQUENCE</scope>
</reference>
<proteinExistence type="predicted"/>
<organism evidence="1 2">
    <name type="scientific">Nephila pilipes</name>
    <name type="common">Giant wood spider</name>
    <name type="synonym">Nephila maculata</name>
    <dbReference type="NCBI Taxonomy" id="299642"/>
    <lineage>
        <taxon>Eukaryota</taxon>
        <taxon>Metazoa</taxon>
        <taxon>Ecdysozoa</taxon>
        <taxon>Arthropoda</taxon>
        <taxon>Chelicerata</taxon>
        <taxon>Arachnida</taxon>
        <taxon>Araneae</taxon>
        <taxon>Araneomorphae</taxon>
        <taxon>Entelegynae</taxon>
        <taxon>Araneoidea</taxon>
        <taxon>Nephilidae</taxon>
        <taxon>Nephila</taxon>
    </lineage>
</organism>